<dbReference type="Proteomes" id="UP000231658">
    <property type="component" value="Unassembled WGS sequence"/>
</dbReference>
<proteinExistence type="predicted"/>
<accession>A0A1C3RH38</accession>
<reference evidence="1 2" key="1">
    <citation type="submission" date="2016-07" db="EMBL/GenBank/DDBJ databases">
        <authorList>
            <person name="Lefevre C.T."/>
        </authorList>
    </citation>
    <scope>NUCLEOTIDE SEQUENCE [LARGE SCALE GENOMIC DNA]</scope>
    <source>
        <strain evidence="1">PR1</strain>
    </source>
</reference>
<organism evidence="1 2">
    <name type="scientific">Candidatus Terasakiella magnetica</name>
    <dbReference type="NCBI Taxonomy" id="1867952"/>
    <lineage>
        <taxon>Bacteria</taxon>
        <taxon>Pseudomonadati</taxon>
        <taxon>Pseudomonadota</taxon>
        <taxon>Alphaproteobacteria</taxon>
        <taxon>Rhodospirillales</taxon>
        <taxon>Terasakiellaceae</taxon>
        <taxon>Terasakiella</taxon>
    </lineage>
</organism>
<dbReference type="EMBL" id="FLYE01000015">
    <property type="protein sequence ID" value="SCA56569.1"/>
    <property type="molecule type" value="Genomic_DNA"/>
</dbReference>
<name>A0A1C3RH38_9PROT</name>
<sequence>MNDWYSNYLKGFYNPENNLQDIFEDITGEEDSIFTTDKDEFTIYLDTCGGPIGGMELKELSNMAEAYFVHEYWNEEAELYKKGWFEQGQLIWTDDFDWGLREAMIAAVLDRYPGQQNLMWVPQKTLDELDSPNGSYVSHDAEELIFDGFELRNISNESVVLSFESKKELNDFTCYLKLNDYSFCHQADAQYAIDYLNQAVDEDCQPPVFVSKLTA</sequence>
<protein>
    <submittedName>
        <fullName evidence="1">Uncharacterized protein</fullName>
    </submittedName>
</protein>
<keyword evidence="2" id="KW-1185">Reference proteome</keyword>
<evidence type="ECO:0000313" key="1">
    <source>
        <dbReference type="EMBL" id="SCA56569.1"/>
    </source>
</evidence>
<gene>
    <name evidence="1" type="ORF">MTBPR1_220002</name>
</gene>
<evidence type="ECO:0000313" key="2">
    <source>
        <dbReference type="Proteomes" id="UP000231658"/>
    </source>
</evidence>
<dbReference type="RefSeq" id="WP_069188670.1">
    <property type="nucleotide sequence ID" value="NZ_FLYE01000015.1"/>
</dbReference>
<dbReference type="AlphaFoldDB" id="A0A1C3RH38"/>